<evidence type="ECO:0000256" key="5">
    <source>
        <dbReference type="ARBA" id="ARBA00023002"/>
    </source>
</evidence>
<dbReference type="GO" id="GO:0055130">
    <property type="term" value="P:D-alanine catabolic process"/>
    <property type="evidence" value="ECO:0007669"/>
    <property type="project" value="TreeGrafter"/>
</dbReference>
<evidence type="ECO:0000259" key="7">
    <source>
        <dbReference type="Pfam" id="PF01266"/>
    </source>
</evidence>
<keyword evidence="3" id="KW-0285">Flavoprotein</keyword>
<comment type="cofactor">
    <cofactor evidence="1">
        <name>FAD</name>
        <dbReference type="ChEBI" id="CHEBI:57692"/>
    </cofactor>
</comment>
<evidence type="ECO:0000256" key="1">
    <source>
        <dbReference type="ARBA" id="ARBA00001974"/>
    </source>
</evidence>
<dbReference type="FunFam" id="3.50.50.60:FF:000020">
    <property type="entry name" value="D-amino acid dehydrogenase"/>
    <property type="match status" value="1"/>
</dbReference>
<dbReference type="OrthoDB" id="9805337at2"/>
<accession>A0A1I1MT02</accession>
<sequence>MNILILGGGVIGVANAWYLAKAGHQVTVIDRQSDVALETSFANAGQISPGYSAPWAGPGVPLKAMKWLLQDLSPLRINPIADKRLYTWMIKLLLNCNTDSYRTNKERMLRIAQYSRDSLQILRKELSLDYEQRSLGTLQIFRHEKQMLLAQNDMQILEQCGINYQLLNPHECLGYEPGLGSMGNELIGGLRLPDDETGDCFRFTQALAQKCKNIGVKFIFDHEVLSLETEKKTGSISQVTTNKGIFKADAYVMALGCYSAALLTPLNINLPVYPVKGYSLTVPIKNEGSSPMSTVMDETYKVAVSRFNKRIRVGGTAELTGFNLDLPISRHENLNFVLNHLFPNAADMSQAQYWTGLRPMTPDGTPILGACHINNLYINTGHGTLGWTMAVGSAKYVTDIINGKKPEISTEGLSLARYV</sequence>
<dbReference type="GO" id="GO:0005886">
    <property type="term" value="C:plasma membrane"/>
    <property type="evidence" value="ECO:0007669"/>
    <property type="project" value="TreeGrafter"/>
</dbReference>
<dbReference type="GO" id="GO:0005737">
    <property type="term" value="C:cytoplasm"/>
    <property type="evidence" value="ECO:0007669"/>
    <property type="project" value="TreeGrafter"/>
</dbReference>
<comment type="similarity">
    <text evidence="2">Belongs to the DadA oxidoreductase family.</text>
</comment>
<dbReference type="InterPro" id="IPR036188">
    <property type="entry name" value="FAD/NAD-bd_sf"/>
</dbReference>
<proteinExistence type="inferred from homology"/>
<evidence type="ECO:0000256" key="3">
    <source>
        <dbReference type="ARBA" id="ARBA00022630"/>
    </source>
</evidence>
<dbReference type="Proteomes" id="UP000198862">
    <property type="component" value="Unassembled WGS sequence"/>
</dbReference>
<evidence type="ECO:0000256" key="2">
    <source>
        <dbReference type="ARBA" id="ARBA00009410"/>
    </source>
</evidence>
<dbReference type="GO" id="GO:0008718">
    <property type="term" value="F:D-amino-acid dehydrogenase activity"/>
    <property type="evidence" value="ECO:0007669"/>
    <property type="project" value="TreeGrafter"/>
</dbReference>
<dbReference type="Gene3D" id="3.30.9.10">
    <property type="entry name" value="D-Amino Acid Oxidase, subunit A, domain 2"/>
    <property type="match status" value="1"/>
</dbReference>
<dbReference type="SUPFAM" id="SSF54373">
    <property type="entry name" value="FAD-linked reductases, C-terminal domain"/>
    <property type="match status" value="1"/>
</dbReference>
<keyword evidence="9" id="KW-1185">Reference proteome</keyword>
<feature type="domain" description="FAD dependent oxidoreductase" evidence="7">
    <location>
        <begin position="3"/>
        <end position="399"/>
    </location>
</feature>
<dbReference type="Gene3D" id="3.50.50.60">
    <property type="entry name" value="FAD/NAD(P)-binding domain"/>
    <property type="match status" value="2"/>
</dbReference>
<dbReference type="PANTHER" id="PTHR13847:SF280">
    <property type="entry name" value="D-AMINO ACID DEHYDROGENASE"/>
    <property type="match status" value="1"/>
</dbReference>
<protein>
    <submittedName>
        <fullName evidence="8">D-amino-acid dehydrogenase</fullName>
    </submittedName>
</protein>
<comment type="catalytic activity">
    <reaction evidence="6">
        <text>a D-alpha-amino acid + A + H2O = a 2-oxocarboxylate + AH2 + NH4(+)</text>
        <dbReference type="Rhea" id="RHEA:18125"/>
        <dbReference type="ChEBI" id="CHEBI:13193"/>
        <dbReference type="ChEBI" id="CHEBI:15377"/>
        <dbReference type="ChEBI" id="CHEBI:17499"/>
        <dbReference type="ChEBI" id="CHEBI:28938"/>
        <dbReference type="ChEBI" id="CHEBI:35179"/>
        <dbReference type="ChEBI" id="CHEBI:59871"/>
    </reaction>
</comment>
<evidence type="ECO:0000256" key="4">
    <source>
        <dbReference type="ARBA" id="ARBA00022827"/>
    </source>
</evidence>
<organism evidence="8 9">
    <name type="scientific">Pseudoalteromonas denitrificans DSM 6059</name>
    <dbReference type="NCBI Taxonomy" id="1123010"/>
    <lineage>
        <taxon>Bacteria</taxon>
        <taxon>Pseudomonadati</taxon>
        <taxon>Pseudomonadota</taxon>
        <taxon>Gammaproteobacteria</taxon>
        <taxon>Alteromonadales</taxon>
        <taxon>Pseudoalteromonadaceae</taxon>
        <taxon>Pseudoalteromonas</taxon>
    </lineage>
</organism>
<dbReference type="EMBL" id="FOLO01000021">
    <property type="protein sequence ID" value="SFC88557.1"/>
    <property type="molecule type" value="Genomic_DNA"/>
</dbReference>
<keyword evidence="4" id="KW-0274">FAD</keyword>
<evidence type="ECO:0000313" key="9">
    <source>
        <dbReference type="Proteomes" id="UP000198862"/>
    </source>
</evidence>
<dbReference type="AlphaFoldDB" id="A0A1I1MT02"/>
<reference evidence="8 9" key="1">
    <citation type="submission" date="2016-10" db="EMBL/GenBank/DDBJ databases">
        <authorList>
            <person name="de Groot N.N."/>
        </authorList>
    </citation>
    <scope>NUCLEOTIDE SEQUENCE [LARGE SCALE GENOMIC DNA]</scope>
    <source>
        <strain evidence="8 9">DSM 6059</strain>
    </source>
</reference>
<name>A0A1I1MT02_9GAMM</name>
<dbReference type="Pfam" id="PF01266">
    <property type="entry name" value="DAO"/>
    <property type="match status" value="1"/>
</dbReference>
<keyword evidence="5" id="KW-0560">Oxidoreductase</keyword>
<gene>
    <name evidence="8" type="ORF">SAMN02745724_02816</name>
</gene>
<dbReference type="NCBIfam" id="NF001933">
    <property type="entry name" value="PRK00711.1"/>
    <property type="match status" value="1"/>
</dbReference>
<dbReference type="STRING" id="1123010.SAMN02745724_02816"/>
<evidence type="ECO:0000256" key="6">
    <source>
        <dbReference type="ARBA" id="ARBA00047884"/>
    </source>
</evidence>
<dbReference type="PANTHER" id="PTHR13847">
    <property type="entry name" value="SARCOSINE DEHYDROGENASE-RELATED"/>
    <property type="match status" value="1"/>
</dbReference>
<dbReference type="InterPro" id="IPR006076">
    <property type="entry name" value="FAD-dep_OxRdtase"/>
</dbReference>
<evidence type="ECO:0000313" key="8">
    <source>
        <dbReference type="EMBL" id="SFC88557.1"/>
    </source>
</evidence>
<dbReference type="RefSeq" id="WP_091985052.1">
    <property type="nucleotide sequence ID" value="NZ_FOLO01000021.1"/>
</dbReference>
<dbReference type="SUPFAM" id="SSF51905">
    <property type="entry name" value="FAD/NAD(P)-binding domain"/>
    <property type="match status" value="1"/>
</dbReference>